<dbReference type="EMBL" id="JADYXP020000018">
    <property type="protein sequence ID" value="KAL0106353.1"/>
    <property type="molecule type" value="Genomic_DNA"/>
</dbReference>
<feature type="compositionally biased region" description="Basic and acidic residues" evidence="1">
    <location>
        <begin position="1"/>
        <end position="29"/>
    </location>
</feature>
<evidence type="ECO:0000313" key="3">
    <source>
        <dbReference type="Proteomes" id="UP001430953"/>
    </source>
</evidence>
<dbReference type="Proteomes" id="UP001430953">
    <property type="component" value="Unassembled WGS sequence"/>
</dbReference>
<accession>A0AAW2ESN4</accession>
<evidence type="ECO:0000256" key="1">
    <source>
        <dbReference type="SAM" id="MobiDB-lite"/>
    </source>
</evidence>
<evidence type="ECO:0000313" key="2">
    <source>
        <dbReference type="EMBL" id="KAL0106353.1"/>
    </source>
</evidence>
<protein>
    <submittedName>
        <fullName evidence="2">Uncharacterized protein</fullName>
    </submittedName>
</protein>
<comment type="caution">
    <text evidence="2">The sequence shown here is derived from an EMBL/GenBank/DDBJ whole genome shotgun (WGS) entry which is preliminary data.</text>
</comment>
<feature type="region of interest" description="Disordered" evidence="1">
    <location>
        <begin position="1"/>
        <end position="83"/>
    </location>
</feature>
<reference evidence="2 3" key="1">
    <citation type="submission" date="2023-03" db="EMBL/GenBank/DDBJ databases">
        <title>High recombination rates correlate with genetic variation in Cardiocondyla obscurior ants.</title>
        <authorList>
            <person name="Errbii M."/>
        </authorList>
    </citation>
    <scope>NUCLEOTIDE SEQUENCE [LARGE SCALE GENOMIC DNA]</scope>
    <source>
        <strain evidence="2">Alpha-2009</strain>
        <tissue evidence="2">Whole body</tissue>
    </source>
</reference>
<keyword evidence="3" id="KW-1185">Reference proteome</keyword>
<sequence length="83" mass="9493">MASRKEEERGVSFRGETHYADGKFKNERKKERKGNAWRRTDQRNGRRERKMVGGSTNVSLSDLSKPGCIIHSGCGTDRKEVHT</sequence>
<proteinExistence type="predicted"/>
<name>A0AAW2ESN4_9HYME</name>
<dbReference type="AlphaFoldDB" id="A0AAW2ESN4"/>
<organism evidence="2 3">
    <name type="scientific">Cardiocondyla obscurior</name>
    <dbReference type="NCBI Taxonomy" id="286306"/>
    <lineage>
        <taxon>Eukaryota</taxon>
        <taxon>Metazoa</taxon>
        <taxon>Ecdysozoa</taxon>
        <taxon>Arthropoda</taxon>
        <taxon>Hexapoda</taxon>
        <taxon>Insecta</taxon>
        <taxon>Pterygota</taxon>
        <taxon>Neoptera</taxon>
        <taxon>Endopterygota</taxon>
        <taxon>Hymenoptera</taxon>
        <taxon>Apocrita</taxon>
        <taxon>Aculeata</taxon>
        <taxon>Formicoidea</taxon>
        <taxon>Formicidae</taxon>
        <taxon>Myrmicinae</taxon>
        <taxon>Cardiocondyla</taxon>
    </lineage>
</organism>
<gene>
    <name evidence="2" type="ORF">PUN28_016226</name>
</gene>